<keyword evidence="3" id="KW-0472">Membrane</keyword>
<evidence type="ECO:0000256" key="4">
    <source>
        <dbReference type="ARBA" id="ARBA00022729"/>
    </source>
</evidence>
<evidence type="ECO:0000256" key="1">
    <source>
        <dbReference type="ARBA" id="ARBA00004609"/>
    </source>
</evidence>
<evidence type="ECO:0000256" key="2">
    <source>
        <dbReference type="ARBA" id="ARBA00005507"/>
    </source>
</evidence>
<reference evidence="8 9" key="1">
    <citation type="journal article" date="2018" name="PLoS Genet.">
        <title>Population sequencing reveals clonal diversity and ancestral inbreeding in the grapevine cultivar Chardonnay.</title>
        <authorList>
            <person name="Roach M.J."/>
            <person name="Johnson D.L."/>
            <person name="Bohlmann J."/>
            <person name="van Vuuren H.J."/>
            <person name="Jones S.J."/>
            <person name="Pretorius I.S."/>
            <person name="Schmidt S.A."/>
            <person name="Borneman A.R."/>
        </authorList>
    </citation>
    <scope>NUCLEOTIDE SEQUENCE [LARGE SCALE GENOMIC DNA]</scope>
    <source>
        <strain evidence="9">cv. Chardonnay</strain>
        <tissue evidence="8">Leaf</tissue>
    </source>
</reference>
<dbReference type="GO" id="GO:0010215">
    <property type="term" value="P:cellulose microfibril organization"/>
    <property type="evidence" value="ECO:0007669"/>
    <property type="project" value="InterPro"/>
</dbReference>
<keyword evidence="4" id="KW-0732">Signal</keyword>
<dbReference type="InterPro" id="IPR006918">
    <property type="entry name" value="COBRA_pln"/>
</dbReference>
<dbReference type="GO" id="GO:0098552">
    <property type="term" value="C:side of membrane"/>
    <property type="evidence" value="ECO:0007669"/>
    <property type="project" value="UniProtKB-KW"/>
</dbReference>
<organism evidence="8 9">
    <name type="scientific">Vitis vinifera</name>
    <name type="common">Grape</name>
    <dbReference type="NCBI Taxonomy" id="29760"/>
    <lineage>
        <taxon>Eukaryota</taxon>
        <taxon>Viridiplantae</taxon>
        <taxon>Streptophyta</taxon>
        <taxon>Embryophyta</taxon>
        <taxon>Tracheophyta</taxon>
        <taxon>Spermatophyta</taxon>
        <taxon>Magnoliopsida</taxon>
        <taxon>eudicotyledons</taxon>
        <taxon>Gunneridae</taxon>
        <taxon>Pentapetalae</taxon>
        <taxon>rosids</taxon>
        <taxon>Vitales</taxon>
        <taxon>Vitaceae</taxon>
        <taxon>Viteae</taxon>
        <taxon>Vitis</taxon>
    </lineage>
</organism>
<proteinExistence type="inferred from homology"/>
<feature type="domain" description="COBRA C-terminal" evidence="7">
    <location>
        <begin position="609"/>
        <end position="743"/>
    </location>
</feature>
<keyword evidence="5" id="KW-0325">Glycoprotein</keyword>
<feature type="domain" description="COBRA C-terminal" evidence="7">
    <location>
        <begin position="162"/>
        <end position="237"/>
    </location>
</feature>
<keyword evidence="3" id="KW-0336">GPI-anchor</keyword>
<dbReference type="EMBL" id="QGNW01000148">
    <property type="protein sequence ID" value="RVW91255.1"/>
    <property type="molecule type" value="Genomic_DNA"/>
</dbReference>
<protein>
    <submittedName>
        <fullName evidence="8">COBRA-like protein 4</fullName>
    </submittedName>
</protein>
<dbReference type="PANTHER" id="PTHR31673">
    <property type="entry name" value="PROTEIN COBRA"/>
    <property type="match status" value="1"/>
</dbReference>
<evidence type="ECO:0000256" key="6">
    <source>
        <dbReference type="ARBA" id="ARBA00023288"/>
    </source>
</evidence>
<evidence type="ECO:0000256" key="3">
    <source>
        <dbReference type="ARBA" id="ARBA00022622"/>
    </source>
</evidence>
<comment type="subcellular location">
    <subcellularLocation>
        <location evidence="1">Cell membrane</location>
        <topology evidence="1">Lipid-anchor</topology>
        <topology evidence="1">GPI-anchor</topology>
    </subcellularLocation>
</comment>
<evidence type="ECO:0000259" key="7">
    <source>
        <dbReference type="Pfam" id="PF25079"/>
    </source>
</evidence>
<sequence length="745" mass="82563">MGFFTGLQPGTKSNEILEIMDGVNDWVWENNETNPTEYGLDLAWDIMGWTWTKKEVIWSMVVAATDQGYCFLFQGNIPHCCRRNPTVIDLLHGAPYTQQIAGCCKGGVLALQGHDPRAAGQATHAAKQPLKLLHFTSPLMAGEKPTDVKCTYSQLAASAKPRCCVSFSSFCSDIITPCPSCACACQNENNCVISGSKITSKVEMNTTIEDAELKLKCTQHMCPIRVHWHVKANYVQGVLACEDCHYQFHLQNEDCPSAASKSQQCCPSLQLCVQAASPIQIHYLFQMGIKSISNGDECMMPAPDSNPLLPNSARVNPISYSTLPVSVVGMVNLQREATWNTRLQGFPYECIEAGVPALLAQVAGQIMHLLQAPTLEDEKSLSKPNFHPVELIIQNDSPVGHLFAWGVMCQLQSRCPKDGDDFVGKGLVAYDPLDPNGNITIKWDVIVLDLRWLCGSGDNGATSNVSAHHEPWLDLRMDMGLRKNDRLAAWSPLQPTNLPIVAREGVVASWGQDSSAAVSSFQLSVGLSGTSNKTVRLPKNFTLLGPGPGYTCGQAKTVPSSIFLSFRWPEKNSGIEWWSPSIQAAVSPSHLFYNSTITLVHPVPVVAEQKHCIMSDTKIESVVGLHTPTKDNMPLLQCTQHNCPVRVHWHVKVNYKEYWRVKITITNFNYRMNYTQWTLVAQHPNLNNITQVFSFAYKPLIPYTSINDSGMFYGIKFYNDVLMEDGPDGNVQSEMILQKDKNTFT</sequence>
<keyword evidence="6" id="KW-0449">Lipoprotein</keyword>
<dbReference type="Pfam" id="PF25079">
    <property type="entry name" value="COB_C"/>
    <property type="match status" value="2"/>
</dbReference>
<dbReference type="PANTHER" id="PTHR31673:SF27">
    <property type="entry name" value="COBRA-LIKE PROTEIN"/>
    <property type="match status" value="1"/>
</dbReference>
<comment type="similarity">
    <text evidence="2">Belongs to the COBRA family.</text>
</comment>
<comment type="caution">
    <text evidence="8">The sequence shown here is derived from an EMBL/GenBank/DDBJ whole genome shotgun (WGS) entry which is preliminary data.</text>
</comment>
<dbReference type="GO" id="GO:0005886">
    <property type="term" value="C:plasma membrane"/>
    <property type="evidence" value="ECO:0007669"/>
    <property type="project" value="UniProtKB-SubCell"/>
</dbReference>
<dbReference type="InterPro" id="IPR056900">
    <property type="entry name" value="COB_C"/>
</dbReference>
<evidence type="ECO:0000313" key="9">
    <source>
        <dbReference type="Proteomes" id="UP000288805"/>
    </source>
</evidence>
<evidence type="ECO:0000313" key="8">
    <source>
        <dbReference type="EMBL" id="RVW91255.1"/>
    </source>
</evidence>
<dbReference type="AlphaFoldDB" id="A0A438I3H4"/>
<name>A0A438I3H4_VITVI</name>
<gene>
    <name evidence="8" type="primary">COBL4_0</name>
    <name evidence="8" type="ORF">CK203_031680</name>
</gene>
<evidence type="ECO:0000256" key="5">
    <source>
        <dbReference type="ARBA" id="ARBA00023180"/>
    </source>
</evidence>
<dbReference type="Proteomes" id="UP000288805">
    <property type="component" value="Unassembled WGS sequence"/>
</dbReference>
<dbReference type="Pfam" id="PF04833">
    <property type="entry name" value="COBRA"/>
    <property type="match status" value="2"/>
</dbReference>
<accession>A0A438I3H4</accession>